<name>A0AAN8KDG1_PATCE</name>
<evidence type="ECO:0000313" key="2">
    <source>
        <dbReference type="EMBL" id="KAK6188971.1"/>
    </source>
</evidence>
<dbReference type="AlphaFoldDB" id="A0AAN8KDG1"/>
<reference evidence="2 3" key="1">
    <citation type="submission" date="2024-01" db="EMBL/GenBank/DDBJ databases">
        <title>The genome of the rayed Mediterranean limpet Patella caerulea (Linnaeus, 1758).</title>
        <authorList>
            <person name="Anh-Thu Weber A."/>
            <person name="Halstead-Nussloch G."/>
        </authorList>
    </citation>
    <scope>NUCLEOTIDE SEQUENCE [LARGE SCALE GENOMIC DNA]</scope>
    <source>
        <strain evidence="2">AATW-2023a</strain>
        <tissue evidence="2">Whole specimen</tissue>
    </source>
</reference>
<keyword evidence="3" id="KW-1185">Reference proteome</keyword>
<dbReference type="EMBL" id="JAZGQO010000003">
    <property type="protein sequence ID" value="KAK6188971.1"/>
    <property type="molecule type" value="Genomic_DNA"/>
</dbReference>
<feature type="region of interest" description="Disordered" evidence="1">
    <location>
        <begin position="163"/>
        <end position="215"/>
    </location>
</feature>
<feature type="compositionally biased region" description="Basic and acidic residues" evidence="1">
    <location>
        <begin position="13"/>
        <end position="24"/>
    </location>
</feature>
<evidence type="ECO:0000313" key="3">
    <source>
        <dbReference type="Proteomes" id="UP001347796"/>
    </source>
</evidence>
<proteinExistence type="predicted"/>
<feature type="region of interest" description="Disordered" evidence="1">
    <location>
        <begin position="1"/>
        <end position="24"/>
    </location>
</feature>
<feature type="compositionally biased region" description="Basic and acidic residues" evidence="1">
    <location>
        <begin position="89"/>
        <end position="131"/>
    </location>
</feature>
<evidence type="ECO:0000256" key="1">
    <source>
        <dbReference type="SAM" id="MobiDB-lite"/>
    </source>
</evidence>
<feature type="compositionally biased region" description="Basic and acidic residues" evidence="1">
    <location>
        <begin position="163"/>
        <end position="186"/>
    </location>
</feature>
<accession>A0AAN8KDG1</accession>
<feature type="region of interest" description="Disordered" evidence="1">
    <location>
        <begin position="79"/>
        <end position="142"/>
    </location>
</feature>
<protein>
    <submittedName>
        <fullName evidence="2">Uncharacterized protein</fullName>
    </submittedName>
</protein>
<feature type="region of interest" description="Disordered" evidence="1">
    <location>
        <begin position="359"/>
        <end position="390"/>
    </location>
</feature>
<organism evidence="2 3">
    <name type="scientific">Patella caerulea</name>
    <name type="common">Rayed Mediterranean limpet</name>
    <dbReference type="NCBI Taxonomy" id="87958"/>
    <lineage>
        <taxon>Eukaryota</taxon>
        <taxon>Metazoa</taxon>
        <taxon>Spiralia</taxon>
        <taxon>Lophotrochozoa</taxon>
        <taxon>Mollusca</taxon>
        <taxon>Gastropoda</taxon>
        <taxon>Patellogastropoda</taxon>
        <taxon>Patelloidea</taxon>
        <taxon>Patellidae</taxon>
        <taxon>Patella</taxon>
    </lineage>
</organism>
<sequence>MARFGDKPFAGARKKEVPSKKKPERYCNPLIGWDSTPLDDDFDISAWMKWQNDGSFKKRKPTDEDLYRHIPSGRCSQIENVSTFENESLSEKFRPKKSQQVDEDKLYKDQPEKVAGKSVESSKDKRSEPAKQKYRQCKSAHPSVTIDQTTTVNCATVQKPNKELKSTEHIKSSEHKNVTVNKKDKVDDEDEDVNDDGYGSKISGTDDADTGTDITPVPLLDLVGVTEEDSRIERTPSSFKWVREKDNGVNNKITKLTFGQSDHPVNTAVNRNDIINSSRAFVTDYIRRCQPPSSTKSNNSMDQRPKSLVLSRVGIQDSNSTDVAGADGNLPECVSNRSSSVIAKTNPELNVSNLVTESVPNRTSSRQTVSRLGNRTGSHRNVDSSHGSVVDHERQSVPFFPMTDLLPAVDLNIHTKQQERYAKHSVEEYYGRIGCGNPEVYGDMSGIEALSQTLDKHIGPPAFRPHYLRSPLQRAREQSNKRVLGKLTHLADGSETYKICTPRFYVDKSLNRRSGSADRTPRVKLCLFGSVAPKSAEPRRKSAQLVSRSVN</sequence>
<gene>
    <name evidence="2" type="ORF">SNE40_005038</name>
</gene>
<feature type="compositionally biased region" description="Polar residues" evidence="1">
    <location>
        <begin position="359"/>
        <end position="376"/>
    </location>
</feature>
<dbReference type="Proteomes" id="UP001347796">
    <property type="component" value="Unassembled WGS sequence"/>
</dbReference>
<comment type="caution">
    <text evidence="2">The sequence shown here is derived from an EMBL/GenBank/DDBJ whole genome shotgun (WGS) entry which is preliminary data.</text>
</comment>